<feature type="repeat" description="ANK" evidence="1">
    <location>
        <begin position="454"/>
        <end position="480"/>
    </location>
</feature>
<sequence>MVTESNETSRDLFDQVIAAIKEEHIAQLATLLNQARTERYSDFSIMQDDDGNTIFHHLIMSGNLDLMEASLSYETGFNDSYDIKNKMGKTPYACIADLPDEKAEFKSIAIMNLGPSWRQSHILDQFRDYLKIQHDDDPEHFQKDDVLAIQAALAQGNCNGFAAIWLQCYLDGNEDKYVEIFSEIIEWDKSKESLSPPLKRKFEFAIGLARSYQMGDEIAWEHTQFEREYQNWNMQSPSHKAQKLFLSADNFFTKQKQWDKIWNNKKYKSEQSYASYFDVPSLALFLKQISDQPQLNRKGISIIGAAHAVAACINNQKFIYFDSNAEINIIDNKTVPSKTFDLSTDNNCLDAAREVFSSLNFKGEALDNLELHLTLSVYGKSDAHISSYPDIEEIKAQLFYNDVKAMNFSDIDPFKFIKFYDLLTTVLTKDEMGDMVDKARFSRHMINEIRDDGNNYTPLSRAIEESNTIVIELLLKSGANPKQILDEDTTPLSIAENLAKRSKQNQEIVTLLKSYVMNTTKNISVSNNKSSFYIHKQTNDDTQVPIDLKNNTK</sequence>
<dbReference type="SMART" id="SM00248">
    <property type="entry name" value="ANK"/>
    <property type="match status" value="2"/>
</dbReference>
<accession>A0ABS1WE61</accession>
<dbReference type="PROSITE" id="PS50088">
    <property type="entry name" value="ANK_REPEAT"/>
    <property type="match status" value="1"/>
</dbReference>
<organism evidence="2 3">
    <name type="scientific">Legionella bononiensis</name>
    <dbReference type="NCBI Taxonomy" id="2793102"/>
    <lineage>
        <taxon>Bacteria</taxon>
        <taxon>Pseudomonadati</taxon>
        <taxon>Pseudomonadota</taxon>
        <taxon>Gammaproteobacteria</taxon>
        <taxon>Legionellales</taxon>
        <taxon>Legionellaceae</taxon>
        <taxon>Legionella</taxon>
    </lineage>
</organism>
<evidence type="ECO:0000313" key="2">
    <source>
        <dbReference type="EMBL" id="MBL7527565.1"/>
    </source>
</evidence>
<dbReference type="InterPro" id="IPR002110">
    <property type="entry name" value="Ankyrin_rpt"/>
</dbReference>
<protein>
    <recommendedName>
        <fullName evidence="4">Ankyrin repeats (3 copies)</fullName>
    </recommendedName>
</protein>
<gene>
    <name evidence="2" type="ORF">I5282_13430</name>
</gene>
<dbReference type="RefSeq" id="WP_203109053.1">
    <property type="nucleotide sequence ID" value="NZ_JADOBG010000010.1"/>
</dbReference>
<proteinExistence type="predicted"/>
<dbReference type="PROSITE" id="PS50297">
    <property type="entry name" value="ANK_REP_REGION"/>
    <property type="match status" value="1"/>
</dbReference>
<comment type="caution">
    <text evidence="2">The sequence shown here is derived from an EMBL/GenBank/DDBJ whole genome shotgun (WGS) entry which is preliminary data.</text>
</comment>
<dbReference type="SUPFAM" id="SSF48403">
    <property type="entry name" value="Ankyrin repeat"/>
    <property type="match status" value="1"/>
</dbReference>
<evidence type="ECO:0000256" key="1">
    <source>
        <dbReference type="PROSITE-ProRule" id="PRU00023"/>
    </source>
</evidence>
<dbReference type="Gene3D" id="1.25.40.20">
    <property type="entry name" value="Ankyrin repeat-containing domain"/>
    <property type="match status" value="1"/>
</dbReference>
<evidence type="ECO:0000313" key="3">
    <source>
        <dbReference type="Proteomes" id="UP000809910"/>
    </source>
</evidence>
<dbReference type="Pfam" id="PF00023">
    <property type="entry name" value="Ank"/>
    <property type="match status" value="1"/>
</dbReference>
<evidence type="ECO:0008006" key="4">
    <source>
        <dbReference type="Google" id="ProtNLM"/>
    </source>
</evidence>
<dbReference type="Proteomes" id="UP000809910">
    <property type="component" value="Unassembled WGS sequence"/>
</dbReference>
<dbReference type="EMBL" id="JADWVN010000026">
    <property type="protein sequence ID" value="MBL7527565.1"/>
    <property type="molecule type" value="Genomic_DNA"/>
</dbReference>
<reference evidence="2 3" key="1">
    <citation type="submission" date="2020-12" db="EMBL/GenBank/DDBJ databases">
        <title>WGS of Legionella: environmental sample.</title>
        <authorList>
            <person name="Cristino S."/>
            <person name="Girolamini L."/>
            <person name="Salaris S."/>
            <person name="Pascale M.R."/>
            <person name="Mazzotta M."/>
            <person name="Orsini M."/>
            <person name="Grottola A."/>
        </authorList>
    </citation>
    <scope>NUCLEOTIDE SEQUENCE [LARGE SCALE GENOMIC DNA]</scope>
    <source>
        <strain evidence="2 3">30cs62</strain>
    </source>
</reference>
<keyword evidence="1" id="KW-0040">ANK repeat</keyword>
<keyword evidence="3" id="KW-1185">Reference proteome</keyword>
<dbReference type="InterPro" id="IPR036770">
    <property type="entry name" value="Ankyrin_rpt-contain_sf"/>
</dbReference>
<name>A0ABS1WE61_9GAMM</name>